<sequence length="87" mass="10432">MIALGLEMENFILQEKLSKISHRIYTAIYTNVCNMFYINMYVLKSDAKEENFTWKIFLKLWKIMHFSLSCTFVLILLRNVVKQFLTV</sequence>
<keyword evidence="1" id="KW-1133">Transmembrane helix</keyword>
<protein>
    <submittedName>
        <fullName evidence="2">Uncharacterized protein</fullName>
    </submittedName>
</protein>
<organism evidence="2">
    <name type="scientific">Anguilla anguilla</name>
    <name type="common">European freshwater eel</name>
    <name type="synonym">Muraena anguilla</name>
    <dbReference type="NCBI Taxonomy" id="7936"/>
    <lineage>
        <taxon>Eukaryota</taxon>
        <taxon>Metazoa</taxon>
        <taxon>Chordata</taxon>
        <taxon>Craniata</taxon>
        <taxon>Vertebrata</taxon>
        <taxon>Euteleostomi</taxon>
        <taxon>Actinopterygii</taxon>
        <taxon>Neopterygii</taxon>
        <taxon>Teleostei</taxon>
        <taxon>Anguilliformes</taxon>
        <taxon>Anguillidae</taxon>
        <taxon>Anguilla</taxon>
    </lineage>
</organism>
<proteinExistence type="predicted"/>
<reference evidence="2" key="2">
    <citation type="journal article" date="2015" name="Fish Shellfish Immunol.">
        <title>Early steps in the European eel (Anguilla anguilla)-Vibrio vulnificus interaction in the gills: Role of the RtxA13 toxin.</title>
        <authorList>
            <person name="Callol A."/>
            <person name="Pajuelo D."/>
            <person name="Ebbesson L."/>
            <person name="Teles M."/>
            <person name="MacKenzie S."/>
            <person name="Amaro C."/>
        </authorList>
    </citation>
    <scope>NUCLEOTIDE SEQUENCE</scope>
</reference>
<evidence type="ECO:0000256" key="1">
    <source>
        <dbReference type="SAM" id="Phobius"/>
    </source>
</evidence>
<name>A0A0E9WXW5_ANGAN</name>
<feature type="transmembrane region" description="Helical" evidence="1">
    <location>
        <begin position="63"/>
        <end position="81"/>
    </location>
</feature>
<feature type="transmembrane region" description="Helical" evidence="1">
    <location>
        <begin position="24"/>
        <end position="43"/>
    </location>
</feature>
<accession>A0A0E9WXW5</accession>
<dbReference type="EMBL" id="GBXM01014127">
    <property type="protein sequence ID" value="JAH94450.1"/>
    <property type="molecule type" value="Transcribed_RNA"/>
</dbReference>
<reference evidence="2" key="1">
    <citation type="submission" date="2014-11" db="EMBL/GenBank/DDBJ databases">
        <authorList>
            <person name="Amaro Gonzalez C."/>
        </authorList>
    </citation>
    <scope>NUCLEOTIDE SEQUENCE</scope>
</reference>
<evidence type="ECO:0000313" key="2">
    <source>
        <dbReference type="EMBL" id="JAH94450.1"/>
    </source>
</evidence>
<keyword evidence="1" id="KW-0472">Membrane</keyword>
<keyword evidence="1" id="KW-0812">Transmembrane</keyword>
<dbReference type="AlphaFoldDB" id="A0A0E9WXW5"/>